<reference evidence="1 2" key="1">
    <citation type="submission" date="2019-02" db="EMBL/GenBank/DDBJ databases">
        <authorList>
            <consortium name="Pathogen Informatics"/>
        </authorList>
    </citation>
    <scope>NUCLEOTIDE SEQUENCE [LARGE SCALE GENOMIC DNA]</scope>
    <source>
        <strain evidence="1 2">3012STDY7078520</strain>
    </source>
</reference>
<dbReference type="RefSeq" id="WP_190246901.1">
    <property type="nucleotide sequence ID" value="NZ_CAACXN010000015.1"/>
</dbReference>
<evidence type="ECO:0000313" key="1">
    <source>
        <dbReference type="EMBL" id="VEW13556.1"/>
    </source>
</evidence>
<organism evidence="1 2">
    <name type="scientific">Brevibacterium casei</name>
    <dbReference type="NCBI Taxonomy" id="33889"/>
    <lineage>
        <taxon>Bacteria</taxon>
        <taxon>Bacillati</taxon>
        <taxon>Actinomycetota</taxon>
        <taxon>Actinomycetes</taxon>
        <taxon>Micrococcales</taxon>
        <taxon>Brevibacteriaceae</taxon>
        <taxon>Brevibacterium</taxon>
    </lineage>
</organism>
<name>A0A449D7T6_9MICO</name>
<protein>
    <recommendedName>
        <fullName evidence="3">Phage protein Gp19/Gp15/Gp42</fullName>
    </recommendedName>
</protein>
<accession>A0A449D7T6</accession>
<dbReference type="Proteomes" id="UP000386281">
    <property type="component" value="Unassembled WGS sequence"/>
</dbReference>
<dbReference type="AlphaFoldDB" id="A0A449D7T6"/>
<evidence type="ECO:0008006" key="3">
    <source>
        <dbReference type="Google" id="ProtNLM"/>
    </source>
</evidence>
<proteinExistence type="predicted"/>
<evidence type="ECO:0000313" key="2">
    <source>
        <dbReference type="Proteomes" id="UP000386281"/>
    </source>
</evidence>
<dbReference type="EMBL" id="CAACXN010000015">
    <property type="protein sequence ID" value="VEW13556.1"/>
    <property type="molecule type" value="Genomic_DNA"/>
</dbReference>
<sequence length="126" mass="13808">MDNPVSIDDVESVFGPLDDAQTRASQVWVDVAWGKLKRKVPTLVAQIQSEKADMVLVKQAVVSAVVRVLNNPKGVRSGGLDDGQFTIDVEQSSGRLYIHDDDVADLKPTWAIPGVYSLPMGVPYWE</sequence>
<gene>
    <name evidence="1" type="ORF">NCTC12391_01801</name>
</gene>